<dbReference type="InterPro" id="IPR004658">
    <property type="entry name" value="OMP_Slp"/>
</dbReference>
<dbReference type="AlphaFoldDB" id="A0ABD3ZB33"/>
<organism evidence="1 2">
    <name type="scientific">Hafnia alvei ATCC 13337</name>
    <dbReference type="NCBI Taxonomy" id="910996"/>
    <lineage>
        <taxon>Bacteria</taxon>
        <taxon>Pseudomonadati</taxon>
        <taxon>Pseudomonadota</taxon>
        <taxon>Gammaproteobacteria</taxon>
        <taxon>Enterobacterales</taxon>
        <taxon>Hafniaceae</taxon>
        <taxon>Hafnia</taxon>
    </lineage>
</organism>
<dbReference type="RefSeq" id="WP_043495510.1">
    <property type="nucleotide sequence ID" value="NZ_JMPK01000077.1"/>
</dbReference>
<protein>
    <submittedName>
        <fullName evidence="1">Slp family outer membrane protein</fullName>
    </submittedName>
</protein>
<dbReference type="PANTHER" id="PTHR37530:SF1">
    <property type="entry name" value="OUTER MEMBRANE PROTEIN SLP"/>
    <property type="match status" value="1"/>
</dbReference>
<evidence type="ECO:0000313" key="1">
    <source>
        <dbReference type="EMBL" id="KFC84435.1"/>
    </source>
</evidence>
<dbReference type="PANTHER" id="PTHR37530">
    <property type="entry name" value="OUTER MEMBRANE PROTEIN SLP"/>
    <property type="match status" value="1"/>
</dbReference>
<gene>
    <name evidence="1" type="ORF">GHAL_4304</name>
</gene>
<dbReference type="EMBL" id="JMPK01000077">
    <property type="protein sequence ID" value="KFC84435.1"/>
    <property type="molecule type" value="Genomic_DNA"/>
</dbReference>
<evidence type="ECO:0000313" key="2">
    <source>
        <dbReference type="Proteomes" id="UP000028605"/>
    </source>
</evidence>
<dbReference type="Proteomes" id="UP000028605">
    <property type="component" value="Unassembled WGS sequence"/>
</dbReference>
<reference evidence="2" key="1">
    <citation type="submission" date="2014-05" db="EMBL/GenBank/DDBJ databases">
        <title>ATOL: Assembling a taxonomically balanced genome-scale reconstruction of the evolutionary history of the Enterobacteriaceae.</title>
        <authorList>
            <person name="Plunkett G. III"/>
            <person name="Neeno-Eckwall E.C."/>
            <person name="Glasner J.D."/>
            <person name="Perna N.T."/>
        </authorList>
    </citation>
    <scope>NUCLEOTIDE SEQUENCE [LARGE SCALE GENOMIC DNA]</scope>
    <source>
        <strain evidence="2">ATCC 13337</strain>
    </source>
</reference>
<dbReference type="NCBIfam" id="TIGR00752">
    <property type="entry name" value="slp"/>
    <property type="match status" value="1"/>
</dbReference>
<dbReference type="PIRSF" id="PIRSF004982">
    <property type="entry name" value="SlP"/>
    <property type="match status" value="1"/>
</dbReference>
<proteinExistence type="predicted"/>
<dbReference type="PROSITE" id="PS51257">
    <property type="entry name" value="PROKAR_LIPOPROTEIN"/>
    <property type="match status" value="1"/>
</dbReference>
<accession>A0ABD3ZB33</accession>
<name>A0ABD3ZB33_HAFAL</name>
<comment type="caution">
    <text evidence="1">The sequence shown here is derived from an EMBL/GenBank/DDBJ whole genome shotgun (WGS) entry which is preliminary data.</text>
</comment>
<sequence length="204" mass="22750">MSVLKIKSGRKSSCSLFSLIISGMFLLSGCSSIPKNIEGSNSPILQKNFISVHNEPELYEGQQVRFGGTVVNVINKGNETLLELAVLPLNSEAKPEVNKQYQGRIIAKSNKFLDPANFRNHLVTLLGSLTGSEKGTIGKTPYNFVTMNIDGYQIWHVTEYIQPIAEWDYGYGPFWQPNVWNNGFGPYWGWYGPDEGKVITTLTP</sequence>
<dbReference type="Pfam" id="PF03843">
    <property type="entry name" value="Slp"/>
    <property type="match status" value="1"/>
</dbReference>